<dbReference type="InterPro" id="IPR002048">
    <property type="entry name" value="EF_hand_dom"/>
</dbReference>
<feature type="domain" description="EF-hand" evidence="3">
    <location>
        <begin position="22"/>
        <end position="57"/>
    </location>
</feature>
<evidence type="ECO:0000313" key="4">
    <source>
        <dbReference type="EMBL" id="KIO15798.1"/>
    </source>
</evidence>
<dbReference type="GO" id="GO:0005509">
    <property type="term" value="F:calcium ion binding"/>
    <property type="evidence" value="ECO:0007669"/>
    <property type="project" value="InterPro"/>
</dbReference>
<dbReference type="PANTHER" id="PTHR23048">
    <property type="entry name" value="MYOSIN LIGHT CHAIN 1, 3"/>
    <property type="match status" value="1"/>
</dbReference>
<sequence length="127" mass="14285">DNDGTITTRELGSVLRALGQTPTEAELQEMVNEADTDGNGSIDLPEFIAMMEKRLKDTTEEEEIQEVFKVFDKDGNGLINAGELRHVMWNLGEKMSEEEVEDLIKEADTDGDGQLNFEEFMKLLTTK</sequence>
<gene>
    <name evidence="4" type="ORF">M407DRAFT_247152</name>
</gene>
<dbReference type="Proteomes" id="UP000054248">
    <property type="component" value="Unassembled WGS sequence"/>
</dbReference>
<dbReference type="AlphaFoldDB" id="A0A0C3K2Z8"/>
<feature type="domain" description="EF-hand" evidence="3">
    <location>
        <begin position="1"/>
        <end position="21"/>
    </location>
</feature>
<dbReference type="Gene3D" id="1.10.238.10">
    <property type="entry name" value="EF-hand"/>
    <property type="match status" value="3"/>
</dbReference>
<accession>A0A0C3K2Z8</accession>
<reference evidence="4 5" key="1">
    <citation type="submission" date="2014-04" db="EMBL/GenBank/DDBJ databases">
        <authorList>
            <consortium name="DOE Joint Genome Institute"/>
            <person name="Kuo A."/>
            <person name="Girlanda M."/>
            <person name="Perotto S."/>
            <person name="Kohler A."/>
            <person name="Nagy L.G."/>
            <person name="Floudas D."/>
            <person name="Copeland A."/>
            <person name="Barry K.W."/>
            <person name="Cichocki N."/>
            <person name="Veneault-Fourrey C."/>
            <person name="LaButti K."/>
            <person name="Lindquist E.A."/>
            <person name="Lipzen A."/>
            <person name="Lundell T."/>
            <person name="Morin E."/>
            <person name="Murat C."/>
            <person name="Sun H."/>
            <person name="Tunlid A."/>
            <person name="Henrissat B."/>
            <person name="Grigoriev I.V."/>
            <person name="Hibbett D.S."/>
            <person name="Martin F."/>
            <person name="Nordberg H.P."/>
            <person name="Cantor M.N."/>
            <person name="Hua S.X."/>
        </authorList>
    </citation>
    <scope>NUCLEOTIDE SEQUENCE [LARGE SCALE GENOMIC DNA]</scope>
    <source>
        <strain evidence="4 5">MUT 4182</strain>
    </source>
</reference>
<dbReference type="HOGENOM" id="CLU_061288_2_0_1"/>
<dbReference type="OrthoDB" id="26525at2759"/>
<keyword evidence="1" id="KW-0677">Repeat</keyword>
<dbReference type="FunFam" id="1.10.238.10:FF:000003">
    <property type="entry name" value="Calmodulin A"/>
    <property type="match status" value="1"/>
</dbReference>
<reference evidence="5" key="2">
    <citation type="submission" date="2015-01" db="EMBL/GenBank/DDBJ databases">
        <title>Evolutionary Origins and Diversification of the Mycorrhizal Mutualists.</title>
        <authorList>
            <consortium name="DOE Joint Genome Institute"/>
            <consortium name="Mycorrhizal Genomics Consortium"/>
            <person name="Kohler A."/>
            <person name="Kuo A."/>
            <person name="Nagy L.G."/>
            <person name="Floudas D."/>
            <person name="Copeland A."/>
            <person name="Barry K.W."/>
            <person name="Cichocki N."/>
            <person name="Veneault-Fourrey C."/>
            <person name="LaButti K."/>
            <person name="Lindquist E.A."/>
            <person name="Lipzen A."/>
            <person name="Lundell T."/>
            <person name="Morin E."/>
            <person name="Murat C."/>
            <person name="Riley R."/>
            <person name="Ohm R."/>
            <person name="Sun H."/>
            <person name="Tunlid A."/>
            <person name="Henrissat B."/>
            <person name="Grigoriev I.V."/>
            <person name="Hibbett D.S."/>
            <person name="Martin F."/>
        </authorList>
    </citation>
    <scope>NUCLEOTIDE SEQUENCE [LARGE SCALE GENOMIC DNA]</scope>
    <source>
        <strain evidence="5">MUT 4182</strain>
    </source>
</reference>
<name>A0A0C3K2Z8_9AGAM</name>
<evidence type="ECO:0000313" key="5">
    <source>
        <dbReference type="Proteomes" id="UP000054248"/>
    </source>
</evidence>
<dbReference type="STRING" id="1051891.A0A0C3K2Z8"/>
<dbReference type="PANTHER" id="PTHR23048:SF0">
    <property type="entry name" value="CALMODULIN LIKE 3"/>
    <property type="match status" value="1"/>
</dbReference>
<feature type="domain" description="EF-hand" evidence="3">
    <location>
        <begin position="95"/>
        <end position="127"/>
    </location>
</feature>
<keyword evidence="5" id="KW-1185">Reference proteome</keyword>
<proteinExistence type="predicted"/>
<dbReference type="InterPro" id="IPR011992">
    <property type="entry name" value="EF-hand-dom_pair"/>
</dbReference>
<evidence type="ECO:0000256" key="1">
    <source>
        <dbReference type="ARBA" id="ARBA00022737"/>
    </source>
</evidence>
<evidence type="ECO:0000256" key="2">
    <source>
        <dbReference type="ARBA" id="ARBA00022837"/>
    </source>
</evidence>
<dbReference type="EMBL" id="KN823813">
    <property type="protein sequence ID" value="KIO15798.1"/>
    <property type="molecule type" value="Genomic_DNA"/>
</dbReference>
<dbReference type="GO" id="GO:0016460">
    <property type="term" value="C:myosin II complex"/>
    <property type="evidence" value="ECO:0007669"/>
    <property type="project" value="TreeGrafter"/>
</dbReference>
<keyword evidence="2" id="KW-0106">Calcium</keyword>
<dbReference type="PROSITE" id="PS50222">
    <property type="entry name" value="EF_HAND_2"/>
    <property type="match status" value="4"/>
</dbReference>
<feature type="non-terminal residue" evidence="4">
    <location>
        <position position="1"/>
    </location>
</feature>
<dbReference type="InterPro" id="IPR050230">
    <property type="entry name" value="CALM/Myosin/TropC-like"/>
</dbReference>
<dbReference type="SMART" id="SM00054">
    <property type="entry name" value="EFh"/>
    <property type="match status" value="3"/>
</dbReference>
<dbReference type="SUPFAM" id="SSF47473">
    <property type="entry name" value="EF-hand"/>
    <property type="match status" value="1"/>
</dbReference>
<dbReference type="CDD" id="cd00051">
    <property type="entry name" value="EFh"/>
    <property type="match status" value="1"/>
</dbReference>
<protein>
    <recommendedName>
        <fullName evidence="3">EF-hand domain-containing protein</fullName>
    </recommendedName>
</protein>
<dbReference type="Pfam" id="PF13499">
    <property type="entry name" value="EF-hand_7"/>
    <property type="match status" value="2"/>
</dbReference>
<feature type="domain" description="EF-hand" evidence="3">
    <location>
        <begin position="59"/>
        <end position="94"/>
    </location>
</feature>
<dbReference type="PROSITE" id="PS00018">
    <property type="entry name" value="EF_HAND_1"/>
    <property type="match status" value="3"/>
</dbReference>
<dbReference type="InterPro" id="IPR018247">
    <property type="entry name" value="EF_Hand_1_Ca_BS"/>
</dbReference>
<organism evidence="4 5">
    <name type="scientific">Tulasnella calospora MUT 4182</name>
    <dbReference type="NCBI Taxonomy" id="1051891"/>
    <lineage>
        <taxon>Eukaryota</taxon>
        <taxon>Fungi</taxon>
        <taxon>Dikarya</taxon>
        <taxon>Basidiomycota</taxon>
        <taxon>Agaricomycotina</taxon>
        <taxon>Agaricomycetes</taxon>
        <taxon>Cantharellales</taxon>
        <taxon>Tulasnellaceae</taxon>
        <taxon>Tulasnella</taxon>
    </lineage>
</organism>
<evidence type="ECO:0000259" key="3">
    <source>
        <dbReference type="PROSITE" id="PS50222"/>
    </source>
</evidence>